<dbReference type="Proteomes" id="UP000693946">
    <property type="component" value="Linkage Group LG11"/>
</dbReference>
<name>A0AAV6SU44_SOLSE</name>
<dbReference type="EMBL" id="JAGKHQ010000003">
    <property type="protein sequence ID" value="KAG7521425.1"/>
    <property type="molecule type" value="Genomic_DNA"/>
</dbReference>
<gene>
    <name evidence="1" type="ORF">JOB18_048268</name>
</gene>
<keyword evidence="2" id="KW-1185">Reference proteome</keyword>
<organism evidence="1 2">
    <name type="scientific">Solea senegalensis</name>
    <name type="common">Senegalese sole</name>
    <dbReference type="NCBI Taxonomy" id="28829"/>
    <lineage>
        <taxon>Eukaryota</taxon>
        <taxon>Metazoa</taxon>
        <taxon>Chordata</taxon>
        <taxon>Craniata</taxon>
        <taxon>Vertebrata</taxon>
        <taxon>Euteleostomi</taxon>
        <taxon>Actinopterygii</taxon>
        <taxon>Neopterygii</taxon>
        <taxon>Teleostei</taxon>
        <taxon>Neoteleostei</taxon>
        <taxon>Acanthomorphata</taxon>
        <taxon>Carangaria</taxon>
        <taxon>Pleuronectiformes</taxon>
        <taxon>Pleuronectoidei</taxon>
        <taxon>Soleidae</taxon>
        <taxon>Solea</taxon>
    </lineage>
</organism>
<protein>
    <submittedName>
        <fullName evidence="1">Uncharacterized protein</fullName>
    </submittedName>
</protein>
<reference evidence="1 2" key="1">
    <citation type="journal article" date="2021" name="Sci. Rep.">
        <title>Chromosome anchoring in Senegalese sole (Solea senegalensis) reveals sex-associated markers and genome rearrangements in flatfish.</title>
        <authorList>
            <person name="Guerrero-Cozar I."/>
            <person name="Gomez-Garrido J."/>
            <person name="Berbel C."/>
            <person name="Martinez-Blanch J.F."/>
            <person name="Alioto T."/>
            <person name="Claros M.G."/>
            <person name="Gagnaire P.A."/>
            <person name="Manchado M."/>
        </authorList>
    </citation>
    <scope>NUCLEOTIDE SEQUENCE [LARGE SCALE GENOMIC DNA]</scope>
    <source>
        <strain evidence="1">Sse05_10M</strain>
    </source>
</reference>
<proteinExistence type="predicted"/>
<evidence type="ECO:0000313" key="2">
    <source>
        <dbReference type="Proteomes" id="UP000693946"/>
    </source>
</evidence>
<accession>A0AAV6SU44</accession>
<comment type="caution">
    <text evidence="1">The sequence shown here is derived from an EMBL/GenBank/DDBJ whole genome shotgun (WGS) entry which is preliminary data.</text>
</comment>
<sequence>MIGAFLPSGRLTHIYNVIRALPSPAVVCAVVSLETPQDCHTPSRRENGELIPAYSALFSVTPLQQMSKLNF</sequence>
<dbReference type="AlphaFoldDB" id="A0AAV6SU44"/>
<evidence type="ECO:0000313" key="1">
    <source>
        <dbReference type="EMBL" id="KAG7521425.1"/>
    </source>
</evidence>